<dbReference type="PROSITE" id="PS00463">
    <property type="entry name" value="ZN2_CY6_FUNGAL_1"/>
    <property type="match status" value="1"/>
</dbReference>
<feature type="region of interest" description="Disordered" evidence="5">
    <location>
        <begin position="547"/>
        <end position="570"/>
    </location>
</feature>
<feature type="region of interest" description="Disordered" evidence="5">
    <location>
        <begin position="1219"/>
        <end position="1242"/>
    </location>
</feature>
<feature type="region of interest" description="Disordered" evidence="5">
    <location>
        <begin position="1056"/>
        <end position="1201"/>
    </location>
</feature>
<dbReference type="PANTHER" id="PTHR31001">
    <property type="entry name" value="UNCHARACTERIZED TRANSCRIPTIONAL REGULATORY PROTEIN"/>
    <property type="match status" value="1"/>
</dbReference>
<dbReference type="CDD" id="cd12148">
    <property type="entry name" value="fungal_TF_MHR"/>
    <property type="match status" value="1"/>
</dbReference>
<feature type="compositionally biased region" description="Low complexity" evidence="5">
    <location>
        <begin position="794"/>
        <end position="805"/>
    </location>
</feature>
<dbReference type="InterPro" id="IPR036864">
    <property type="entry name" value="Zn2-C6_fun-type_DNA-bd_sf"/>
</dbReference>
<evidence type="ECO:0000256" key="4">
    <source>
        <dbReference type="SAM" id="Coils"/>
    </source>
</evidence>
<dbReference type="STRING" id="1884261.A0A5C3Q4T3"/>
<feature type="compositionally biased region" description="Polar residues" evidence="5">
    <location>
        <begin position="941"/>
        <end position="954"/>
    </location>
</feature>
<dbReference type="Pfam" id="PF04082">
    <property type="entry name" value="Fungal_trans"/>
    <property type="match status" value="1"/>
</dbReference>
<dbReference type="SMART" id="SM00066">
    <property type="entry name" value="GAL4"/>
    <property type="match status" value="1"/>
</dbReference>
<dbReference type="InterPro" id="IPR017896">
    <property type="entry name" value="4Fe4S_Fe-S-bd"/>
</dbReference>
<dbReference type="EMBL" id="ML178887">
    <property type="protein sequence ID" value="TFK95410.1"/>
    <property type="molecule type" value="Genomic_DNA"/>
</dbReference>
<proteinExistence type="predicted"/>
<feature type="compositionally biased region" description="Polar residues" evidence="5">
    <location>
        <begin position="764"/>
        <end position="778"/>
    </location>
</feature>
<feature type="compositionally biased region" description="Polar residues" evidence="5">
    <location>
        <begin position="1007"/>
        <end position="1036"/>
    </location>
</feature>
<feature type="region of interest" description="Disordered" evidence="5">
    <location>
        <begin position="299"/>
        <end position="336"/>
    </location>
</feature>
<dbReference type="SMART" id="SM00906">
    <property type="entry name" value="Fungal_trans"/>
    <property type="match status" value="1"/>
</dbReference>
<dbReference type="InterPro" id="IPR007219">
    <property type="entry name" value="XnlR_reg_dom"/>
</dbReference>
<organism evidence="8 9">
    <name type="scientific">Pterulicium gracile</name>
    <dbReference type="NCBI Taxonomy" id="1884261"/>
    <lineage>
        <taxon>Eukaryota</taxon>
        <taxon>Fungi</taxon>
        <taxon>Dikarya</taxon>
        <taxon>Basidiomycota</taxon>
        <taxon>Agaricomycotina</taxon>
        <taxon>Agaricomycetes</taxon>
        <taxon>Agaricomycetidae</taxon>
        <taxon>Agaricales</taxon>
        <taxon>Pleurotineae</taxon>
        <taxon>Pterulaceae</taxon>
        <taxon>Pterulicium</taxon>
    </lineage>
</organism>
<dbReference type="PANTHER" id="PTHR31001:SF56">
    <property type="entry name" value="ZN(2)-C6 FUNGAL-TYPE DOMAIN-CONTAINING PROTEIN"/>
    <property type="match status" value="1"/>
</dbReference>
<feature type="region of interest" description="Disordered" evidence="5">
    <location>
        <begin position="1"/>
        <end position="25"/>
    </location>
</feature>
<keyword evidence="4" id="KW-0175">Coiled coil</keyword>
<dbReference type="Proteomes" id="UP000305067">
    <property type="component" value="Unassembled WGS sequence"/>
</dbReference>
<dbReference type="Gene3D" id="4.10.240.10">
    <property type="entry name" value="Zn(2)-C6 fungal-type DNA-binding domain"/>
    <property type="match status" value="1"/>
</dbReference>
<evidence type="ECO:0000313" key="9">
    <source>
        <dbReference type="Proteomes" id="UP000305067"/>
    </source>
</evidence>
<evidence type="ECO:0000256" key="1">
    <source>
        <dbReference type="ARBA" id="ARBA00004123"/>
    </source>
</evidence>
<feature type="domain" description="Zn(2)-C6 fungal-type" evidence="6">
    <location>
        <begin position="36"/>
        <end position="67"/>
    </location>
</feature>
<protein>
    <submittedName>
        <fullName evidence="8">Fungal-specific transcription factor domain-containing protein</fullName>
    </submittedName>
</protein>
<sequence>MPADTTKPPAPKRQPRKVTEEEQKDIELKRLKGEISCAECRRLKLKCDKKVPCSSCVRRGCESICPLGVLSAGQGTRFILADTAELHHKIAQMSSRIRQLEEALEILQDGHPLLSEDMLRIKFGSEVFNAPNRTNEGTALPPTIEESVDALGTLTLNDEGDVKYYGSSGGSETLLMAGEDYEIEPSIEEGEDDDSPQSSSLRNLMHSRPTSTSPTLSPYDQFPFTPKQKKLNARPLCAILSQLPAMTDALKYAHTFNDLGSLFFRPMKEKELIEEFIPSIYAAAARRAEMAMDGVSFGTPGSAANGPSPSPSPSFWSPSLNPTSPQPQASSTSQNSSFHLDPHSLATLFFALAIGALLDTSLPAYSDLAERLYDLGRASLSLRPVFHNPGLATVQAVALMSTYYSLGPKKYSRDSVWCLMSLAAKLGQSLGLHRDGSRWRFSPEMIQKRRQLFWEVFSAEITHCLALGRPPSIHLTYVDCEFPADEEATTSSTGEPEYGFWRLKYVFAKSLFMDVAHVVLSAQAPSYATILELDRKVRQIPFPEAFRQRASDSESRELERQQPGYKSAKSAAMEDYASQLRTVTLLYLHRSFFAQAMLSHPQNPLLSPFAPSVLTSYRCSSVIINAGVRQEDRCPEIATRIWFLQQHMFSAAIIVGSVVARTPSSNMAPAALRELVMVAELLERSAGHSQRAKVAAGVVRRLEGKAMSSWNAYHSGDPPSPSVTTNGQRDFAHPSGEDEFEDALAMFGGQARQLPRKPKLSVDATGSATNSPSSTASGEFSPIVKKSSIPHIRSPSNPASNASSFPAPPALVTPTQSTVNAASNTASFTSPPISASDFLPPLSASPLIDVHQSQLPAHLLPYYTLSQPNDSRASSQDQHALTLLRGDMGTSAASMFDSMVGDFTPNRYAKSLGTGHQADDAAQDGMADSAMDLEQDRSVIPQASSAQNSQNTVPLTAPLPSRPAPSTTSPDPPRTNHTPPAPSRSAPTNAAPIINRPQLRPAPPNFASGSGTNGSVPMTSGSTHRPSESAPASTTMPGWPENFPRSITLVVPLRPSGAAAARPQPMPSNRQRSHPYASDGRSRHGSTSGPSQSQQQAQHSQQSHNPQEQQQQQEHHPQQQAQHPQQSQHPQHIQLTQSAPLRRKQDPVRHSSVATHEITPLPVGNAPTFHRNSASSSSLSSALQHPEPVQTHPPTSAGPDIQMMEFEDDDLMVPVSPEDLASQQQRGQHQQTTLSSSRPMGLGLMRPSSYEQMSFAGYGGGAHVNGNGHLMAPGGTTGLPNQPSGELIDMGLATGTGMDQSWFSFVGQSGLWEATGQGSANGYGGAGGAASGHGRGGM</sequence>
<dbReference type="CDD" id="cd00067">
    <property type="entry name" value="GAL4"/>
    <property type="match status" value="1"/>
</dbReference>
<dbReference type="OrthoDB" id="424974at2759"/>
<dbReference type="GO" id="GO:0005634">
    <property type="term" value="C:nucleus"/>
    <property type="evidence" value="ECO:0007669"/>
    <property type="project" value="UniProtKB-SubCell"/>
</dbReference>
<keyword evidence="9" id="KW-1185">Reference proteome</keyword>
<feature type="region of interest" description="Disordered" evidence="5">
    <location>
        <begin position="187"/>
        <end position="224"/>
    </location>
</feature>
<feature type="domain" description="4Fe-4S ferredoxin-type" evidence="7">
    <location>
        <begin position="43"/>
        <end position="75"/>
    </location>
</feature>
<evidence type="ECO:0000313" key="8">
    <source>
        <dbReference type="EMBL" id="TFK95410.1"/>
    </source>
</evidence>
<evidence type="ECO:0000256" key="2">
    <source>
        <dbReference type="ARBA" id="ARBA00022723"/>
    </source>
</evidence>
<dbReference type="GO" id="GO:0003677">
    <property type="term" value="F:DNA binding"/>
    <property type="evidence" value="ECO:0007669"/>
    <property type="project" value="InterPro"/>
</dbReference>
<evidence type="ECO:0000259" key="7">
    <source>
        <dbReference type="PROSITE" id="PS51379"/>
    </source>
</evidence>
<evidence type="ECO:0000256" key="3">
    <source>
        <dbReference type="ARBA" id="ARBA00023242"/>
    </source>
</evidence>
<dbReference type="GO" id="GO:0000981">
    <property type="term" value="F:DNA-binding transcription factor activity, RNA polymerase II-specific"/>
    <property type="evidence" value="ECO:0007669"/>
    <property type="project" value="InterPro"/>
</dbReference>
<feature type="compositionally biased region" description="Low complexity" evidence="5">
    <location>
        <begin position="209"/>
        <end position="218"/>
    </location>
</feature>
<comment type="subcellular location">
    <subcellularLocation>
        <location evidence="1">Nucleus</location>
    </subcellularLocation>
</comment>
<dbReference type="PROSITE" id="PS50048">
    <property type="entry name" value="ZN2_CY6_FUNGAL_2"/>
    <property type="match status" value="1"/>
</dbReference>
<name>A0A5C3Q4T3_9AGAR</name>
<feature type="compositionally biased region" description="Basic and acidic residues" evidence="5">
    <location>
        <begin position="547"/>
        <end position="560"/>
    </location>
</feature>
<dbReference type="InterPro" id="IPR050613">
    <property type="entry name" value="Sec_Metabolite_Reg"/>
</dbReference>
<dbReference type="GO" id="GO:0008270">
    <property type="term" value="F:zinc ion binding"/>
    <property type="evidence" value="ECO:0007669"/>
    <property type="project" value="InterPro"/>
</dbReference>
<reference evidence="8 9" key="1">
    <citation type="journal article" date="2019" name="Nat. Ecol. Evol.">
        <title>Megaphylogeny resolves global patterns of mushroom evolution.</title>
        <authorList>
            <person name="Varga T."/>
            <person name="Krizsan K."/>
            <person name="Foldi C."/>
            <person name="Dima B."/>
            <person name="Sanchez-Garcia M."/>
            <person name="Sanchez-Ramirez S."/>
            <person name="Szollosi G.J."/>
            <person name="Szarkandi J.G."/>
            <person name="Papp V."/>
            <person name="Albert L."/>
            <person name="Andreopoulos W."/>
            <person name="Angelini C."/>
            <person name="Antonin V."/>
            <person name="Barry K.W."/>
            <person name="Bougher N.L."/>
            <person name="Buchanan P."/>
            <person name="Buyck B."/>
            <person name="Bense V."/>
            <person name="Catcheside P."/>
            <person name="Chovatia M."/>
            <person name="Cooper J."/>
            <person name="Damon W."/>
            <person name="Desjardin D."/>
            <person name="Finy P."/>
            <person name="Geml J."/>
            <person name="Haridas S."/>
            <person name="Hughes K."/>
            <person name="Justo A."/>
            <person name="Karasinski D."/>
            <person name="Kautmanova I."/>
            <person name="Kiss B."/>
            <person name="Kocsube S."/>
            <person name="Kotiranta H."/>
            <person name="LaButti K.M."/>
            <person name="Lechner B.E."/>
            <person name="Liimatainen K."/>
            <person name="Lipzen A."/>
            <person name="Lukacs Z."/>
            <person name="Mihaltcheva S."/>
            <person name="Morgado L.N."/>
            <person name="Niskanen T."/>
            <person name="Noordeloos M.E."/>
            <person name="Ohm R.A."/>
            <person name="Ortiz-Santana B."/>
            <person name="Ovrebo C."/>
            <person name="Racz N."/>
            <person name="Riley R."/>
            <person name="Savchenko A."/>
            <person name="Shiryaev A."/>
            <person name="Soop K."/>
            <person name="Spirin V."/>
            <person name="Szebenyi C."/>
            <person name="Tomsovsky M."/>
            <person name="Tulloss R.E."/>
            <person name="Uehling J."/>
            <person name="Grigoriev I.V."/>
            <person name="Vagvolgyi C."/>
            <person name="Papp T."/>
            <person name="Martin F.M."/>
            <person name="Miettinen O."/>
            <person name="Hibbett D.S."/>
            <person name="Nagy L.G."/>
        </authorList>
    </citation>
    <scope>NUCLEOTIDE SEQUENCE [LARGE SCALE GENOMIC DNA]</scope>
    <source>
        <strain evidence="8 9">CBS 309.79</strain>
    </source>
</reference>
<dbReference type="GO" id="GO:0006351">
    <property type="term" value="P:DNA-templated transcription"/>
    <property type="evidence" value="ECO:0007669"/>
    <property type="project" value="InterPro"/>
</dbReference>
<feature type="region of interest" description="Disordered" evidence="5">
    <location>
        <begin position="751"/>
        <end position="811"/>
    </location>
</feature>
<gene>
    <name evidence="8" type="ORF">BDV98DRAFT_556445</name>
</gene>
<feature type="region of interest" description="Disordered" evidence="5">
    <location>
        <begin position="941"/>
        <end position="1043"/>
    </location>
</feature>
<keyword evidence="2" id="KW-0479">Metal-binding</keyword>
<dbReference type="InterPro" id="IPR001138">
    <property type="entry name" value="Zn2Cys6_DnaBD"/>
</dbReference>
<feature type="coiled-coil region" evidence="4">
    <location>
        <begin position="83"/>
        <end position="110"/>
    </location>
</feature>
<feature type="compositionally biased region" description="Low complexity" evidence="5">
    <location>
        <begin position="1085"/>
        <end position="1134"/>
    </location>
</feature>
<accession>A0A5C3Q4T3</accession>
<feature type="region of interest" description="Disordered" evidence="5">
    <location>
        <begin position="710"/>
        <end position="735"/>
    </location>
</feature>
<evidence type="ECO:0000259" key="6">
    <source>
        <dbReference type="PROSITE" id="PS50048"/>
    </source>
</evidence>
<feature type="compositionally biased region" description="Low complexity" evidence="5">
    <location>
        <begin position="300"/>
        <end position="336"/>
    </location>
</feature>
<dbReference type="SUPFAM" id="SSF57701">
    <property type="entry name" value="Zn2/Cys6 DNA-binding domain"/>
    <property type="match status" value="1"/>
</dbReference>
<evidence type="ECO:0000256" key="5">
    <source>
        <dbReference type="SAM" id="MobiDB-lite"/>
    </source>
</evidence>
<feature type="compositionally biased region" description="Low complexity" evidence="5">
    <location>
        <begin position="1173"/>
        <end position="1183"/>
    </location>
</feature>
<keyword evidence="3" id="KW-0539">Nucleus</keyword>
<dbReference type="PROSITE" id="PS51379">
    <property type="entry name" value="4FE4S_FER_2"/>
    <property type="match status" value="1"/>
</dbReference>